<protein>
    <submittedName>
        <fullName evidence="1">Uncharacterized protein</fullName>
    </submittedName>
</protein>
<reference evidence="1" key="1">
    <citation type="submission" date="2018-11" db="EMBL/GenBank/DDBJ databases">
        <authorList>
            <person name="Grassa J C."/>
        </authorList>
    </citation>
    <scope>NUCLEOTIDE SEQUENCE [LARGE SCALE GENOMIC DNA]</scope>
</reference>
<sequence>MLVQCIILITHYQSSGQWNTDLAGEIINQYLQAWYKNLYSDCNLDLAELGVNFADDHDTVPCPRNGPDSGIDDGLREDFKGGKTVQHKPYAVQNGVQTKNGPNRREQFYPGGAGTHIIFILLSYSDYRRIMAISFEPRLALEDTTSSSPPLPCFFPPFDIFTSPAPVGTALPYVIEG</sequence>
<reference evidence="1" key="2">
    <citation type="submission" date="2021-03" db="UniProtKB">
        <authorList>
            <consortium name="EnsemblPlants"/>
        </authorList>
    </citation>
    <scope>IDENTIFICATION</scope>
</reference>
<proteinExistence type="predicted"/>
<evidence type="ECO:0000313" key="1">
    <source>
        <dbReference type="EnsemblPlants" id="cds.evm.model.06.1552"/>
    </source>
</evidence>
<dbReference type="AlphaFoldDB" id="A0A803PV03"/>
<dbReference type="Gramene" id="evm.model.06.1552">
    <property type="protein sequence ID" value="cds.evm.model.06.1552"/>
    <property type="gene ID" value="evm.TU.06.1552"/>
</dbReference>
<name>A0A803PV03_CANSA</name>
<dbReference type="Proteomes" id="UP000596661">
    <property type="component" value="Chromosome 6"/>
</dbReference>
<evidence type="ECO:0000313" key="2">
    <source>
        <dbReference type="Proteomes" id="UP000596661"/>
    </source>
</evidence>
<keyword evidence="2" id="KW-1185">Reference proteome</keyword>
<dbReference type="EMBL" id="UZAU01000615">
    <property type="status" value="NOT_ANNOTATED_CDS"/>
    <property type="molecule type" value="Genomic_DNA"/>
</dbReference>
<organism evidence="1 2">
    <name type="scientific">Cannabis sativa</name>
    <name type="common">Hemp</name>
    <name type="synonym">Marijuana</name>
    <dbReference type="NCBI Taxonomy" id="3483"/>
    <lineage>
        <taxon>Eukaryota</taxon>
        <taxon>Viridiplantae</taxon>
        <taxon>Streptophyta</taxon>
        <taxon>Embryophyta</taxon>
        <taxon>Tracheophyta</taxon>
        <taxon>Spermatophyta</taxon>
        <taxon>Magnoliopsida</taxon>
        <taxon>eudicotyledons</taxon>
        <taxon>Gunneridae</taxon>
        <taxon>Pentapetalae</taxon>
        <taxon>rosids</taxon>
        <taxon>fabids</taxon>
        <taxon>Rosales</taxon>
        <taxon>Cannabaceae</taxon>
        <taxon>Cannabis</taxon>
    </lineage>
</organism>
<accession>A0A803PV03</accession>
<dbReference type="EnsemblPlants" id="evm.model.06.1552">
    <property type="protein sequence ID" value="cds.evm.model.06.1552"/>
    <property type="gene ID" value="evm.TU.06.1552"/>
</dbReference>